<dbReference type="InterPro" id="IPR011006">
    <property type="entry name" value="CheY-like_superfamily"/>
</dbReference>
<dbReference type="SMART" id="SM00862">
    <property type="entry name" value="Trans_reg_C"/>
    <property type="match status" value="1"/>
</dbReference>
<dbReference type="Pfam" id="PF00072">
    <property type="entry name" value="Response_reg"/>
    <property type="match status" value="1"/>
</dbReference>
<feature type="modified residue" description="4-aspartylphosphate" evidence="6">
    <location>
        <position position="54"/>
    </location>
</feature>
<keyword evidence="5" id="KW-0804">Transcription</keyword>
<dbReference type="SMART" id="SM00448">
    <property type="entry name" value="REC"/>
    <property type="match status" value="1"/>
</dbReference>
<dbReference type="InterPro" id="IPR001867">
    <property type="entry name" value="OmpR/PhoB-type_DNA-bd"/>
</dbReference>
<comment type="caution">
    <text evidence="10">The sequence shown here is derived from an EMBL/GenBank/DDBJ whole genome shotgun (WGS) entry which is preliminary data.</text>
</comment>
<proteinExistence type="predicted"/>
<dbReference type="PROSITE" id="PS50110">
    <property type="entry name" value="RESPONSE_REGULATORY"/>
    <property type="match status" value="1"/>
</dbReference>
<name>A0A8J7QBJ0_9BACT</name>
<feature type="domain" description="OmpR/PhoB-type" evidence="9">
    <location>
        <begin position="128"/>
        <end position="225"/>
    </location>
</feature>
<dbReference type="RefSeq" id="WP_207862519.1">
    <property type="nucleotide sequence ID" value="NZ_JAFREP010000039.1"/>
</dbReference>
<feature type="DNA-binding region" description="OmpR/PhoB-type" evidence="7">
    <location>
        <begin position="128"/>
        <end position="225"/>
    </location>
</feature>
<evidence type="ECO:0000313" key="10">
    <source>
        <dbReference type="EMBL" id="MBO1322546.1"/>
    </source>
</evidence>
<dbReference type="InterPro" id="IPR001789">
    <property type="entry name" value="Sig_transdc_resp-reg_receiver"/>
</dbReference>
<evidence type="ECO:0000259" key="9">
    <source>
        <dbReference type="PROSITE" id="PS51755"/>
    </source>
</evidence>
<evidence type="ECO:0000256" key="2">
    <source>
        <dbReference type="ARBA" id="ARBA00023012"/>
    </source>
</evidence>
<dbReference type="AlphaFoldDB" id="A0A8J7QBJ0"/>
<dbReference type="SUPFAM" id="SSF52172">
    <property type="entry name" value="CheY-like"/>
    <property type="match status" value="1"/>
</dbReference>
<dbReference type="Gene3D" id="6.10.250.690">
    <property type="match status" value="1"/>
</dbReference>
<dbReference type="GO" id="GO:0032993">
    <property type="term" value="C:protein-DNA complex"/>
    <property type="evidence" value="ECO:0007669"/>
    <property type="project" value="TreeGrafter"/>
</dbReference>
<dbReference type="InterPro" id="IPR036388">
    <property type="entry name" value="WH-like_DNA-bd_sf"/>
</dbReference>
<dbReference type="EMBL" id="JAFREP010000039">
    <property type="protein sequence ID" value="MBO1322546.1"/>
    <property type="molecule type" value="Genomic_DNA"/>
</dbReference>
<dbReference type="Proteomes" id="UP000664417">
    <property type="component" value="Unassembled WGS sequence"/>
</dbReference>
<keyword evidence="1 6" id="KW-0597">Phosphoprotein</keyword>
<feature type="domain" description="Response regulatory" evidence="8">
    <location>
        <begin position="5"/>
        <end position="120"/>
    </location>
</feature>
<dbReference type="GO" id="GO:0006355">
    <property type="term" value="P:regulation of DNA-templated transcription"/>
    <property type="evidence" value="ECO:0007669"/>
    <property type="project" value="InterPro"/>
</dbReference>
<keyword evidence="2" id="KW-0902">Two-component regulatory system</keyword>
<evidence type="ECO:0000256" key="7">
    <source>
        <dbReference type="PROSITE-ProRule" id="PRU01091"/>
    </source>
</evidence>
<gene>
    <name evidence="10" type="ORF">J3U88_28995</name>
</gene>
<organism evidence="10 11">
    <name type="scientific">Acanthopleuribacter pedis</name>
    <dbReference type="NCBI Taxonomy" id="442870"/>
    <lineage>
        <taxon>Bacteria</taxon>
        <taxon>Pseudomonadati</taxon>
        <taxon>Acidobacteriota</taxon>
        <taxon>Holophagae</taxon>
        <taxon>Acanthopleuribacterales</taxon>
        <taxon>Acanthopleuribacteraceae</taxon>
        <taxon>Acanthopleuribacter</taxon>
    </lineage>
</organism>
<evidence type="ECO:0000256" key="4">
    <source>
        <dbReference type="ARBA" id="ARBA00023125"/>
    </source>
</evidence>
<sequence>MQRLSILIIEDNDAIAARIGDYLAARDMLVDYADRAGRGVQRAMAGGYDVVILDLSLPDGDGLDVCRRIKATQPRDVPILMLTARDSLADKVVGFEAGTDDYLTKPFALEEVFLRCLALGRRRRLHQSRVTVIGSLKVDPDQRTVEREGRPITLSPTGFDILYAMVEAYPNAVGRSALIQKIWGDDCPESDVLRSHIYTLRNAVDKPFAAKMIKTIHGVGFRLDA</sequence>
<protein>
    <submittedName>
        <fullName evidence="10">Response regulator transcription factor</fullName>
    </submittedName>
</protein>
<keyword evidence="4 7" id="KW-0238">DNA-binding</keyword>
<evidence type="ECO:0000259" key="8">
    <source>
        <dbReference type="PROSITE" id="PS50110"/>
    </source>
</evidence>
<accession>A0A8J7QBJ0</accession>
<evidence type="ECO:0000256" key="1">
    <source>
        <dbReference type="ARBA" id="ARBA00022553"/>
    </source>
</evidence>
<keyword evidence="11" id="KW-1185">Reference proteome</keyword>
<evidence type="ECO:0000256" key="5">
    <source>
        <dbReference type="ARBA" id="ARBA00023163"/>
    </source>
</evidence>
<dbReference type="CDD" id="cd00383">
    <property type="entry name" value="trans_reg_C"/>
    <property type="match status" value="1"/>
</dbReference>
<dbReference type="CDD" id="cd17574">
    <property type="entry name" value="REC_OmpR"/>
    <property type="match status" value="1"/>
</dbReference>
<keyword evidence="3" id="KW-0805">Transcription regulation</keyword>
<dbReference type="GO" id="GO:0000156">
    <property type="term" value="F:phosphorelay response regulator activity"/>
    <property type="evidence" value="ECO:0007669"/>
    <property type="project" value="TreeGrafter"/>
</dbReference>
<dbReference type="GO" id="GO:0000976">
    <property type="term" value="F:transcription cis-regulatory region binding"/>
    <property type="evidence" value="ECO:0007669"/>
    <property type="project" value="TreeGrafter"/>
</dbReference>
<evidence type="ECO:0000256" key="6">
    <source>
        <dbReference type="PROSITE-ProRule" id="PRU00169"/>
    </source>
</evidence>
<dbReference type="Gene3D" id="1.10.10.10">
    <property type="entry name" value="Winged helix-like DNA-binding domain superfamily/Winged helix DNA-binding domain"/>
    <property type="match status" value="1"/>
</dbReference>
<dbReference type="InterPro" id="IPR039420">
    <property type="entry name" value="WalR-like"/>
</dbReference>
<dbReference type="Gene3D" id="3.40.50.2300">
    <property type="match status" value="1"/>
</dbReference>
<dbReference type="GO" id="GO:0005829">
    <property type="term" value="C:cytosol"/>
    <property type="evidence" value="ECO:0007669"/>
    <property type="project" value="TreeGrafter"/>
</dbReference>
<dbReference type="PANTHER" id="PTHR48111:SF22">
    <property type="entry name" value="REGULATOR OF RPOS"/>
    <property type="match status" value="1"/>
</dbReference>
<dbReference type="PROSITE" id="PS51755">
    <property type="entry name" value="OMPR_PHOB"/>
    <property type="match status" value="1"/>
</dbReference>
<evidence type="ECO:0000313" key="11">
    <source>
        <dbReference type="Proteomes" id="UP000664417"/>
    </source>
</evidence>
<dbReference type="PANTHER" id="PTHR48111">
    <property type="entry name" value="REGULATOR OF RPOS"/>
    <property type="match status" value="1"/>
</dbReference>
<dbReference type="Pfam" id="PF00486">
    <property type="entry name" value="Trans_reg_C"/>
    <property type="match status" value="1"/>
</dbReference>
<evidence type="ECO:0000256" key="3">
    <source>
        <dbReference type="ARBA" id="ARBA00023015"/>
    </source>
</evidence>
<reference evidence="10" key="1">
    <citation type="submission" date="2021-03" db="EMBL/GenBank/DDBJ databases">
        <authorList>
            <person name="Wang G."/>
        </authorList>
    </citation>
    <scope>NUCLEOTIDE SEQUENCE</scope>
    <source>
        <strain evidence="10">KCTC 12899</strain>
    </source>
</reference>